<feature type="domain" description="HTH tetR-type" evidence="5">
    <location>
        <begin position="13"/>
        <end position="73"/>
    </location>
</feature>
<dbReference type="InterPro" id="IPR001647">
    <property type="entry name" value="HTH_TetR"/>
</dbReference>
<reference evidence="6 7" key="1">
    <citation type="submission" date="2024-03" db="EMBL/GenBank/DDBJ databases">
        <title>Draft genome sequence of Pseudonocardia nematodicida JCM 31783.</title>
        <authorList>
            <person name="Butdee W."/>
            <person name="Duangmal K."/>
        </authorList>
    </citation>
    <scope>NUCLEOTIDE SEQUENCE [LARGE SCALE GENOMIC DNA]</scope>
    <source>
        <strain evidence="6 7">JCM 31783</strain>
    </source>
</reference>
<organism evidence="6 7">
    <name type="scientific">Pseudonocardia nematodicida</name>
    <dbReference type="NCBI Taxonomy" id="1206997"/>
    <lineage>
        <taxon>Bacteria</taxon>
        <taxon>Bacillati</taxon>
        <taxon>Actinomycetota</taxon>
        <taxon>Actinomycetes</taxon>
        <taxon>Pseudonocardiales</taxon>
        <taxon>Pseudonocardiaceae</taxon>
        <taxon>Pseudonocardia</taxon>
    </lineage>
</organism>
<evidence type="ECO:0000313" key="6">
    <source>
        <dbReference type="EMBL" id="MEQ3549906.1"/>
    </source>
</evidence>
<proteinExistence type="predicted"/>
<gene>
    <name evidence="6" type="ORF">WIS52_05440</name>
</gene>
<keyword evidence="3" id="KW-0804">Transcription</keyword>
<evidence type="ECO:0000313" key="7">
    <source>
        <dbReference type="Proteomes" id="UP001494902"/>
    </source>
</evidence>
<sequence length="199" mass="21752">MGRGRGPFAGGPEEARRRLVGAAEECFLDYGVRRTTMDDVARRAGVSRPTVYRYFSDRDALVVEVVTLRARAFAGRAREYIAGRSDFPSKIVDGLTFLVRGGQRDPILRTLLRPDNLSATSGILTAGRVAEQLSLEVWEPVLVAAQQAGEMQPDLDPRELCGLMADLELMLIGRQDLLDPDGPGVRDLVGEFLLPALVA</sequence>
<feature type="DNA-binding region" description="H-T-H motif" evidence="4">
    <location>
        <begin position="36"/>
        <end position="55"/>
    </location>
</feature>
<dbReference type="Proteomes" id="UP001494902">
    <property type="component" value="Unassembled WGS sequence"/>
</dbReference>
<comment type="caution">
    <text evidence="6">The sequence shown here is derived from an EMBL/GenBank/DDBJ whole genome shotgun (WGS) entry which is preliminary data.</text>
</comment>
<dbReference type="SUPFAM" id="SSF46689">
    <property type="entry name" value="Homeodomain-like"/>
    <property type="match status" value="1"/>
</dbReference>
<dbReference type="InterPro" id="IPR050109">
    <property type="entry name" value="HTH-type_TetR-like_transc_reg"/>
</dbReference>
<evidence type="ECO:0000256" key="3">
    <source>
        <dbReference type="ARBA" id="ARBA00023163"/>
    </source>
</evidence>
<evidence type="ECO:0000256" key="4">
    <source>
        <dbReference type="PROSITE-ProRule" id="PRU00335"/>
    </source>
</evidence>
<keyword evidence="1" id="KW-0805">Transcription regulation</keyword>
<accession>A0ABV1K6X2</accession>
<dbReference type="RefSeq" id="WP_349296999.1">
    <property type="nucleotide sequence ID" value="NZ_JBEDNQ010000002.1"/>
</dbReference>
<keyword evidence="2 4" id="KW-0238">DNA-binding</keyword>
<dbReference type="Pfam" id="PF00440">
    <property type="entry name" value="TetR_N"/>
    <property type="match status" value="1"/>
</dbReference>
<evidence type="ECO:0000259" key="5">
    <source>
        <dbReference type="PROSITE" id="PS50977"/>
    </source>
</evidence>
<dbReference type="InterPro" id="IPR009057">
    <property type="entry name" value="Homeodomain-like_sf"/>
</dbReference>
<dbReference type="PROSITE" id="PS50977">
    <property type="entry name" value="HTH_TETR_2"/>
    <property type="match status" value="1"/>
</dbReference>
<evidence type="ECO:0000256" key="2">
    <source>
        <dbReference type="ARBA" id="ARBA00023125"/>
    </source>
</evidence>
<dbReference type="PRINTS" id="PR00455">
    <property type="entry name" value="HTHTETR"/>
</dbReference>
<keyword evidence="7" id="KW-1185">Reference proteome</keyword>
<dbReference type="Gene3D" id="1.10.357.10">
    <property type="entry name" value="Tetracycline Repressor, domain 2"/>
    <property type="match status" value="1"/>
</dbReference>
<protein>
    <submittedName>
        <fullName evidence="6">TetR/AcrR family transcriptional regulator</fullName>
    </submittedName>
</protein>
<evidence type="ECO:0000256" key="1">
    <source>
        <dbReference type="ARBA" id="ARBA00023015"/>
    </source>
</evidence>
<dbReference type="EMBL" id="JBEDNQ010000002">
    <property type="protein sequence ID" value="MEQ3549906.1"/>
    <property type="molecule type" value="Genomic_DNA"/>
</dbReference>
<dbReference type="PANTHER" id="PTHR30055:SF234">
    <property type="entry name" value="HTH-TYPE TRANSCRIPTIONAL REGULATOR BETI"/>
    <property type="match status" value="1"/>
</dbReference>
<dbReference type="PANTHER" id="PTHR30055">
    <property type="entry name" value="HTH-TYPE TRANSCRIPTIONAL REGULATOR RUTR"/>
    <property type="match status" value="1"/>
</dbReference>
<name>A0ABV1K6X2_9PSEU</name>